<keyword evidence="1" id="KW-0808">Transferase</keyword>
<dbReference type="Proteomes" id="UP000267003">
    <property type="component" value="Unassembled WGS sequence"/>
</dbReference>
<dbReference type="Gene3D" id="3.40.50.150">
    <property type="entry name" value="Vaccinia Virus protein VP39"/>
    <property type="match status" value="1"/>
</dbReference>
<dbReference type="SUPFAM" id="SSF53335">
    <property type="entry name" value="S-adenosyl-L-methionine-dependent methyltransferases"/>
    <property type="match status" value="1"/>
</dbReference>
<keyword evidence="1" id="KW-0489">Methyltransferase</keyword>
<dbReference type="Pfam" id="PF13489">
    <property type="entry name" value="Methyltransf_23"/>
    <property type="match status" value="1"/>
</dbReference>
<dbReference type="CDD" id="cd02440">
    <property type="entry name" value="AdoMet_MTases"/>
    <property type="match status" value="1"/>
</dbReference>
<dbReference type="OrthoDB" id="9794124at2"/>
<name>A0A3A8QNK2_9BACT</name>
<accession>A0A3A8QNK2</accession>
<dbReference type="GO" id="GO:0008168">
    <property type="term" value="F:methyltransferase activity"/>
    <property type="evidence" value="ECO:0007669"/>
    <property type="project" value="UniProtKB-KW"/>
</dbReference>
<dbReference type="GO" id="GO:0032259">
    <property type="term" value="P:methylation"/>
    <property type="evidence" value="ECO:0007669"/>
    <property type="project" value="UniProtKB-KW"/>
</dbReference>
<dbReference type="InterPro" id="IPR029063">
    <property type="entry name" value="SAM-dependent_MTases_sf"/>
</dbReference>
<organism evidence="1 2">
    <name type="scientific">Corallococcus aberystwythensis</name>
    <dbReference type="NCBI Taxonomy" id="2316722"/>
    <lineage>
        <taxon>Bacteria</taxon>
        <taxon>Pseudomonadati</taxon>
        <taxon>Myxococcota</taxon>
        <taxon>Myxococcia</taxon>
        <taxon>Myxococcales</taxon>
        <taxon>Cystobacterineae</taxon>
        <taxon>Myxococcaceae</taxon>
        <taxon>Corallococcus</taxon>
    </lineage>
</organism>
<evidence type="ECO:0000313" key="2">
    <source>
        <dbReference type="Proteomes" id="UP000267003"/>
    </source>
</evidence>
<gene>
    <name evidence="1" type="ORF">D7W81_09910</name>
</gene>
<evidence type="ECO:0000313" key="1">
    <source>
        <dbReference type="EMBL" id="RKH70107.1"/>
    </source>
</evidence>
<protein>
    <submittedName>
        <fullName evidence="1">Methyltransferase domain-containing protein</fullName>
    </submittedName>
</protein>
<reference evidence="2" key="1">
    <citation type="submission" date="2018-09" db="EMBL/GenBank/DDBJ databases">
        <authorList>
            <person name="Livingstone P.G."/>
            <person name="Whitworth D.E."/>
        </authorList>
    </citation>
    <scope>NUCLEOTIDE SEQUENCE [LARGE SCALE GENOMIC DNA]</scope>
    <source>
        <strain evidence="2">AB050A</strain>
    </source>
</reference>
<dbReference type="EMBL" id="RAWK01000046">
    <property type="protein sequence ID" value="RKH70107.1"/>
    <property type="molecule type" value="Genomic_DNA"/>
</dbReference>
<comment type="caution">
    <text evidence="1">The sequence shown here is derived from an EMBL/GenBank/DDBJ whole genome shotgun (WGS) entry which is preliminary data.</text>
</comment>
<keyword evidence="2" id="KW-1185">Reference proteome</keyword>
<dbReference type="AlphaFoldDB" id="A0A3A8QNK2"/>
<sequence length="247" mass="27489">MNPAGAKRLLRTVVPEGLYQWLSQHQRRVARGWVRWGSLARTTPISAQWGHDRGQPVDRYYIERFLAKHAADIQGRVLEVGDARYTQQFGASRVTRSDILHALPGNPAATFVGDIAQAPGIPDDAFACLLFTQVLQYVFDVRAAVSQMHRILEPGGVALVTVPGIIKVDRGAMERWPDCWRFTSQSVHRLFEESFGTGNVRVESFGNVRAAVAALHGLAREDLRAADLDLHDPHYEVTTGVRAVKSR</sequence>
<proteinExistence type="predicted"/>